<dbReference type="PANTHER" id="PTHR34980">
    <property type="entry name" value="INNER MEMBRANE PROTEIN-RELATED-RELATED"/>
    <property type="match status" value="1"/>
</dbReference>
<organism evidence="2 3">
    <name type="scientific">Candidatus Enterococcus moelleringii</name>
    <dbReference type="NCBI Taxonomy" id="2815325"/>
    <lineage>
        <taxon>Bacteria</taxon>
        <taxon>Bacillati</taxon>
        <taxon>Bacillota</taxon>
        <taxon>Bacilli</taxon>
        <taxon>Lactobacillales</taxon>
        <taxon>Enterococcaceae</taxon>
        <taxon>Enterococcus</taxon>
    </lineage>
</organism>
<evidence type="ECO:0000256" key="1">
    <source>
        <dbReference type="SAM" id="Phobius"/>
    </source>
</evidence>
<dbReference type="EMBL" id="JAFREM010000004">
    <property type="protein sequence ID" value="MBO1304938.1"/>
    <property type="molecule type" value="Genomic_DNA"/>
</dbReference>
<sequence>MIQAYKEYWKNITVMDARAKRGQYWWPQVVNYFVLFLYSWLTNLPRYYDFATESIKEMNIRVIVFLVLSFLIWLANFTVRARRLHDTNKSNWWILLYIIPIIGPIIMFVLLILPSSAFSRWTHNQSELY</sequence>
<dbReference type="InterPro" id="IPR008523">
    <property type="entry name" value="DUF805"/>
</dbReference>
<accession>A0ABS3L7A3</accession>
<gene>
    <name evidence="2" type="ORF">JZO70_02100</name>
</gene>
<comment type="caution">
    <text evidence="2">The sequence shown here is derived from an EMBL/GenBank/DDBJ whole genome shotgun (WGS) entry which is preliminary data.</text>
</comment>
<dbReference type="RefSeq" id="WP_207671886.1">
    <property type="nucleotide sequence ID" value="NZ_JAFREM010000004.1"/>
</dbReference>
<dbReference type="Proteomes" id="UP000664601">
    <property type="component" value="Unassembled WGS sequence"/>
</dbReference>
<keyword evidence="1" id="KW-1133">Transmembrane helix</keyword>
<feature type="transmembrane region" description="Helical" evidence="1">
    <location>
        <begin position="91"/>
        <end position="113"/>
    </location>
</feature>
<protein>
    <submittedName>
        <fullName evidence="2">DUF805 domain-containing protein</fullName>
    </submittedName>
</protein>
<dbReference type="PANTHER" id="PTHR34980:SF2">
    <property type="entry name" value="INNER MEMBRANE PROTEIN YHAH-RELATED"/>
    <property type="match status" value="1"/>
</dbReference>
<proteinExistence type="predicted"/>
<evidence type="ECO:0000313" key="3">
    <source>
        <dbReference type="Proteomes" id="UP000664601"/>
    </source>
</evidence>
<feature type="transmembrane region" description="Helical" evidence="1">
    <location>
        <begin position="60"/>
        <end position="79"/>
    </location>
</feature>
<feature type="transmembrane region" description="Helical" evidence="1">
    <location>
        <begin position="24"/>
        <end position="40"/>
    </location>
</feature>
<dbReference type="Pfam" id="PF05656">
    <property type="entry name" value="DUF805"/>
    <property type="match status" value="1"/>
</dbReference>
<keyword evidence="3" id="KW-1185">Reference proteome</keyword>
<keyword evidence="1" id="KW-0812">Transmembrane</keyword>
<keyword evidence="1" id="KW-0472">Membrane</keyword>
<name>A0ABS3L7A3_9ENTE</name>
<evidence type="ECO:0000313" key="2">
    <source>
        <dbReference type="EMBL" id="MBO1304938.1"/>
    </source>
</evidence>
<reference evidence="2 3" key="1">
    <citation type="submission" date="2021-03" db="EMBL/GenBank/DDBJ databases">
        <title>Enterococcal diversity collection.</title>
        <authorList>
            <person name="Gilmore M.S."/>
            <person name="Schwartzman J."/>
            <person name="Van Tyne D."/>
            <person name="Martin M."/>
            <person name="Earl A.M."/>
            <person name="Manson A.L."/>
            <person name="Straub T."/>
            <person name="Salamzade R."/>
            <person name="Saavedra J."/>
            <person name="Lebreton F."/>
            <person name="Prichula J."/>
            <person name="Schaufler K."/>
            <person name="Gaca A."/>
            <person name="Sgardioli B."/>
            <person name="Wagenaar J."/>
            <person name="Strong T."/>
        </authorList>
    </citation>
    <scope>NUCLEOTIDE SEQUENCE [LARGE SCALE GENOMIC DNA]</scope>
    <source>
        <strain evidence="2 3">669A</strain>
    </source>
</reference>